<reference evidence="7 8" key="1">
    <citation type="submission" date="2022-12" db="EMBL/GenBank/DDBJ databases">
        <title>Polyphasic characterization of Geotalea uranireducens NIT-SL11 newly isolated from a complex of sewage sludge and microbially reduced graphene oxide.</title>
        <authorList>
            <person name="Xie L."/>
            <person name="Yoshida N."/>
            <person name="Meng L."/>
        </authorList>
    </citation>
    <scope>NUCLEOTIDE SEQUENCE [LARGE SCALE GENOMIC DNA]</scope>
    <source>
        <strain evidence="7 8">NIT-SL11</strain>
    </source>
</reference>
<dbReference type="Proteomes" id="UP001317705">
    <property type="component" value="Chromosome"/>
</dbReference>
<evidence type="ECO:0000313" key="8">
    <source>
        <dbReference type="Proteomes" id="UP001317705"/>
    </source>
</evidence>
<comment type="similarity">
    <text evidence="1">Belongs to the ribonucleoside diphosphate reductase class-2 family.</text>
</comment>
<comment type="catalytic activity">
    <reaction evidence="5">
        <text>a 2'-deoxyribonucleoside 5'-diphosphate + [thioredoxin]-disulfide + H2O = a ribonucleoside 5'-diphosphate + [thioredoxin]-dithiol</text>
        <dbReference type="Rhea" id="RHEA:23252"/>
        <dbReference type="Rhea" id="RHEA-COMP:10698"/>
        <dbReference type="Rhea" id="RHEA-COMP:10700"/>
        <dbReference type="ChEBI" id="CHEBI:15377"/>
        <dbReference type="ChEBI" id="CHEBI:29950"/>
        <dbReference type="ChEBI" id="CHEBI:50058"/>
        <dbReference type="ChEBI" id="CHEBI:57930"/>
        <dbReference type="ChEBI" id="CHEBI:73316"/>
        <dbReference type="EC" id="1.17.4.1"/>
    </reaction>
</comment>
<dbReference type="PROSITE" id="PS50104">
    <property type="entry name" value="TIR"/>
    <property type="match status" value="1"/>
</dbReference>
<organism evidence="7 8">
    <name type="scientific">Geotalea uraniireducens</name>
    <dbReference type="NCBI Taxonomy" id="351604"/>
    <lineage>
        <taxon>Bacteria</taxon>
        <taxon>Pseudomonadati</taxon>
        <taxon>Thermodesulfobacteriota</taxon>
        <taxon>Desulfuromonadia</taxon>
        <taxon>Geobacterales</taxon>
        <taxon>Geobacteraceae</taxon>
        <taxon>Geotalea</taxon>
    </lineage>
</organism>
<evidence type="ECO:0000259" key="6">
    <source>
        <dbReference type="PROSITE" id="PS50104"/>
    </source>
</evidence>
<keyword evidence="3" id="KW-0237">DNA synthesis</keyword>
<keyword evidence="4" id="KW-0547">Nucleotide-binding</keyword>
<dbReference type="EMBL" id="AP027151">
    <property type="protein sequence ID" value="BDV44203.1"/>
    <property type="molecule type" value="Genomic_DNA"/>
</dbReference>
<proteinExistence type="inferred from homology"/>
<sequence length="330" mass="35722">MTRDAVFISYSHADSEYLSRLKVHLRPYERKSLIDLWSDTKIRTGQQWKKEIEAALGRAAVAILLVSADFLASDFVVDNELPPLLDAAKNNGVKILPVVLKPCAFSDVENISVYQAVNDPKNPLIAVSEAEREAIWVCLAKEVQNAIQDFEARAEIEKIVSEKVGTRELIGGTSCSSEPLFRPRPKALKGWTYQMQTGCGPLSVTINDDTKGPFEMFVTMGKAGGCAASQCEALGRMVTLAWRRGIQARQVTKQLLGISCHAPSGFGENKILSCSDAVAKAIQSHMMGSGTAIDVKKTAADRDACPECGGSVEAEGGCRVCRVCGYSECA</sequence>
<gene>
    <name evidence="7" type="ORF">GURASL_31260</name>
</gene>
<dbReference type="Pfam" id="PF12637">
    <property type="entry name" value="TSCPD"/>
    <property type="match status" value="1"/>
</dbReference>
<feature type="domain" description="TIR" evidence="6">
    <location>
        <begin position="2"/>
        <end position="143"/>
    </location>
</feature>
<dbReference type="SUPFAM" id="SSF52200">
    <property type="entry name" value="Toll/Interleukin receptor TIR domain"/>
    <property type="match status" value="1"/>
</dbReference>
<accession>A0ABM8EP32</accession>
<name>A0ABM8EP32_9BACT</name>
<evidence type="ECO:0000256" key="3">
    <source>
        <dbReference type="ARBA" id="ARBA00022634"/>
    </source>
</evidence>
<evidence type="ECO:0000256" key="5">
    <source>
        <dbReference type="ARBA" id="ARBA00047754"/>
    </source>
</evidence>
<keyword evidence="8" id="KW-1185">Reference proteome</keyword>
<dbReference type="InterPro" id="IPR035897">
    <property type="entry name" value="Toll_tir_struct_dom_sf"/>
</dbReference>
<evidence type="ECO:0000256" key="4">
    <source>
        <dbReference type="ARBA" id="ARBA00022741"/>
    </source>
</evidence>
<dbReference type="EC" id="1.17.4.1" evidence="2"/>
<evidence type="ECO:0000256" key="2">
    <source>
        <dbReference type="ARBA" id="ARBA00012274"/>
    </source>
</evidence>
<dbReference type="InterPro" id="IPR024434">
    <property type="entry name" value="TSCPD_dom"/>
</dbReference>
<dbReference type="SMART" id="SM00255">
    <property type="entry name" value="TIR"/>
    <property type="match status" value="1"/>
</dbReference>
<protein>
    <recommendedName>
        <fullName evidence="2">ribonucleoside-diphosphate reductase</fullName>
        <ecNumber evidence="2">1.17.4.1</ecNumber>
    </recommendedName>
</protein>
<dbReference type="Gene3D" id="3.40.50.10140">
    <property type="entry name" value="Toll/interleukin-1 receptor homology (TIR) domain"/>
    <property type="match status" value="1"/>
</dbReference>
<evidence type="ECO:0000256" key="1">
    <source>
        <dbReference type="ARBA" id="ARBA00007405"/>
    </source>
</evidence>
<dbReference type="Pfam" id="PF13676">
    <property type="entry name" value="TIR_2"/>
    <property type="match status" value="1"/>
</dbReference>
<evidence type="ECO:0000313" key="7">
    <source>
        <dbReference type="EMBL" id="BDV44203.1"/>
    </source>
</evidence>
<dbReference type="InterPro" id="IPR000157">
    <property type="entry name" value="TIR_dom"/>
</dbReference>